<gene>
    <name evidence="1" type="ORF">M8818_003778</name>
</gene>
<proteinExistence type="predicted"/>
<sequence length="669" mass="71609">MGLLKHLRSKSRMRDGPSSPPQKATPQPARYGRDFTARLPEDLIRRILIEVCPHTQDESYEPSERSSVSDGCMLCDLRDLAVCAKVCRKWYSIAQNLLYNSVRIDAVHYCELEEILAEKRARKSFMKKSVEAGDIPAIRLSLFCRTVRESAALASRVQLLKLPYMTRETCKGDLARTVSALPNLRYVDLPDGAFTGDPSCHTLVNELQARCPDIRKMSYRAGAEQALELLARRCWQSLEILELSEIAVEPATLRIVLASLPTLHDLTISSLPYLDDSIFQSTPQLPDFPPLHVLGLENTPRITAAGLRTHLASPANREILSQLCLHNTGVTVPDLPLFLWDAAHLTSLTIIETVSRSLPLGQLEPLTSISLKTLHFEIVDSDDAHGLQKPAATHYAYLAQSLHANALPALTQLFVRDPEFPELLLLPPPKAPFGGMGGEAGQRASVASLGPPRGFNQPLEVYSKGLDELEWVFTSIASHSPSSPHRNSVFNSAANGRPLSSYSASRGLGPQWAQGGFGGEARKSVVVGNGFGGFLAVPSDEVPRPMSAQANYSSSPSGGGRYNAHHSTFGHLGTSPSQGKGHMSWYGGAADLGSPSRGWGNGSVGSGNSGGGGATGGGGAGWGGGSLGAGSVGSESSRMSWLKPPPSLAGSAGSGSGHRKVGSKHDLWR</sequence>
<comment type="caution">
    <text evidence="1">The sequence shown here is derived from an EMBL/GenBank/DDBJ whole genome shotgun (WGS) entry which is preliminary data.</text>
</comment>
<evidence type="ECO:0000313" key="2">
    <source>
        <dbReference type="Proteomes" id="UP001320706"/>
    </source>
</evidence>
<name>A0ACC3SDE6_9PEZI</name>
<dbReference type="EMBL" id="JAMKPW020000017">
    <property type="protein sequence ID" value="KAK8209083.1"/>
    <property type="molecule type" value="Genomic_DNA"/>
</dbReference>
<evidence type="ECO:0000313" key="1">
    <source>
        <dbReference type="EMBL" id="KAK8209083.1"/>
    </source>
</evidence>
<accession>A0ACC3SDE6</accession>
<dbReference type="Proteomes" id="UP001320706">
    <property type="component" value="Unassembled WGS sequence"/>
</dbReference>
<organism evidence="1 2">
    <name type="scientific">Zalaria obscura</name>
    <dbReference type="NCBI Taxonomy" id="2024903"/>
    <lineage>
        <taxon>Eukaryota</taxon>
        <taxon>Fungi</taxon>
        <taxon>Dikarya</taxon>
        <taxon>Ascomycota</taxon>
        <taxon>Pezizomycotina</taxon>
        <taxon>Dothideomycetes</taxon>
        <taxon>Dothideomycetidae</taxon>
        <taxon>Dothideales</taxon>
        <taxon>Zalariaceae</taxon>
        <taxon>Zalaria</taxon>
    </lineage>
</organism>
<reference evidence="1" key="1">
    <citation type="submission" date="2024-02" db="EMBL/GenBank/DDBJ databases">
        <title>Metagenome Assembled Genome of Zalaria obscura JY119.</title>
        <authorList>
            <person name="Vighnesh L."/>
            <person name="Jagadeeshwari U."/>
            <person name="Venkata Ramana C."/>
            <person name="Sasikala C."/>
        </authorList>
    </citation>
    <scope>NUCLEOTIDE SEQUENCE</scope>
    <source>
        <strain evidence="1">JY119</strain>
    </source>
</reference>
<protein>
    <submittedName>
        <fullName evidence="1">Uncharacterized protein</fullName>
    </submittedName>
</protein>
<keyword evidence="2" id="KW-1185">Reference proteome</keyword>